<dbReference type="AlphaFoldDB" id="A0A9W8RR98"/>
<accession>A0A9W8RR98</accession>
<evidence type="ECO:0000256" key="1">
    <source>
        <dbReference type="SAM" id="MobiDB-lite"/>
    </source>
</evidence>
<feature type="compositionally biased region" description="Low complexity" evidence="1">
    <location>
        <begin position="116"/>
        <end position="198"/>
    </location>
</feature>
<comment type="caution">
    <text evidence="3">The sequence shown here is derived from an EMBL/GenBank/DDBJ whole genome shotgun (WGS) entry which is preliminary data.</text>
</comment>
<reference evidence="3" key="1">
    <citation type="submission" date="2022-09" db="EMBL/GenBank/DDBJ databases">
        <title>Fusarium specimens isolated from Avocado Roots.</title>
        <authorList>
            <person name="Stajich J."/>
            <person name="Roper C."/>
            <person name="Heimlech-Rivalta G."/>
        </authorList>
    </citation>
    <scope>NUCLEOTIDE SEQUENCE</scope>
    <source>
        <strain evidence="3">CF00136</strain>
    </source>
</reference>
<dbReference type="EMBL" id="JAOQAZ010000030">
    <property type="protein sequence ID" value="KAJ4250613.1"/>
    <property type="molecule type" value="Genomic_DNA"/>
</dbReference>
<gene>
    <name evidence="3" type="ORF">NW762_011872</name>
</gene>
<organism evidence="3 4">
    <name type="scientific">Fusarium torreyae</name>
    <dbReference type="NCBI Taxonomy" id="1237075"/>
    <lineage>
        <taxon>Eukaryota</taxon>
        <taxon>Fungi</taxon>
        <taxon>Dikarya</taxon>
        <taxon>Ascomycota</taxon>
        <taxon>Pezizomycotina</taxon>
        <taxon>Sordariomycetes</taxon>
        <taxon>Hypocreomycetidae</taxon>
        <taxon>Hypocreales</taxon>
        <taxon>Nectriaceae</taxon>
        <taxon>Fusarium</taxon>
    </lineage>
</organism>
<proteinExistence type="predicted"/>
<feature type="chain" id="PRO_5040844630" description="Apple domain-containing protein" evidence="2">
    <location>
        <begin position="22"/>
        <end position="279"/>
    </location>
</feature>
<sequence length="279" mass="29485">MPSVNTLITALVAGLTIGAQAGPCRPHAPYSSVTQVATMEHTQPSTKTSAAYINAVTRSETELPETTLSTSTIQVTSSTEAEFKPTTTDEEDTPTTGYTSAESTPTNQETTQSVPSTTSGSLTIESTTESTSTTEETTTSLPSTTLKTEDTTTSVPSTTSSEPKTTLDTTTLPPTTTSSEAATTTSQASTTTSEASTPSCTCNKTGEITAGEGHLLDYYPGYTQEQCQAECEKNKDCKVIGLTTGSQCELYDTSLSVLAFEPKDGWYYSVWDACCFKEE</sequence>
<feature type="signal peptide" evidence="2">
    <location>
        <begin position="1"/>
        <end position="21"/>
    </location>
</feature>
<evidence type="ECO:0000313" key="3">
    <source>
        <dbReference type="EMBL" id="KAJ4250613.1"/>
    </source>
</evidence>
<dbReference type="OrthoDB" id="5105905at2759"/>
<feature type="region of interest" description="Disordered" evidence="1">
    <location>
        <begin position="61"/>
        <end position="198"/>
    </location>
</feature>
<feature type="compositionally biased region" description="Polar residues" evidence="1">
    <location>
        <begin position="97"/>
        <end position="115"/>
    </location>
</feature>
<protein>
    <recommendedName>
        <fullName evidence="5">Apple domain-containing protein</fullName>
    </recommendedName>
</protein>
<keyword evidence="2" id="KW-0732">Signal</keyword>
<dbReference type="Proteomes" id="UP001152049">
    <property type="component" value="Unassembled WGS sequence"/>
</dbReference>
<evidence type="ECO:0008006" key="5">
    <source>
        <dbReference type="Google" id="ProtNLM"/>
    </source>
</evidence>
<keyword evidence="4" id="KW-1185">Reference proteome</keyword>
<name>A0A9W8RR98_9HYPO</name>
<evidence type="ECO:0000256" key="2">
    <source>
        <dbReference type="SAM" id="SignalP"/>
    </source>
</evidence>
<evidence type="ECO:0000313" key="4">
    <source>
        <dbReference type="Proteomes" id="UP001152049"/>
    </source>
</evidence>